<dbReference type="PANTHER" id="PTHR10302">
    <property type="entry name" value="SINGLE-STRANDED DNA-BINDING PROTEIN"/>
    <property type="match status" value="1"/>
</dbReference>
<dbReference type="Gene3D" id="2.40.50.140">
    <property type="entry name" value="Nucleic acid-binding proteins"/>
    <property type="match status" value="1"/>
</dbReference>
<dbReference type="EMBL" id="BK015105">
    <property type="protein sequence ID" value="DAD91169.1"/>
    <property type="molecule type" value="Genomic_DNA"/>
</dbReference>
<dbReference type="HAMAP" id="MF_00984">
    <property type="entry name" value="SSB"/>
    <property type="match status" value="1"/>
</dbReference>
<dbReference type="GO" id="GO:0006260">
    <property type="term" value="P:DNA replication"/>
    <property type="evidence" value="ECO:0007669"/>
    <property type="project" value="InterPro"/>
</dbReference>
<evidence type="ECO:0000313" key="3">
    <source>
        <dbReference type="EMBL" id="DAD91169.1"/>
    </source>
</evidence>
<evidence type="ECO:0000256" key="1">
    <source>
        <dbReference type="ARBA" id="ARBA00023125"/>
    </source>
</evidence>
<dbReference type="PIRSF" id="PIRSF002070">
    <property type="entry name" value="SSB"/>
    <property type="match status" value="1"/>
</dbReference>
<dbReference type="InterPro" id="IPR000424">
    <property type="entry name" value="Primosome_PriB/ssb"/>
</dbReference>
<dbReference type="InterPro" id="IPR011344">
    <property type="entry name" value="ssDNA-bd"/>
</dbReference>
<evidence type="ECO:0000256" key="2">
    <source>
        <dbReference type="PIRNR" id="PIRNR002070"/>
    </source>
</evidence>
<reference evidence="3" key="1">
    <citation type="journal article" date="2021" name="Proc. Natl. Acad. Sci. U.S.A.">
        <title>A Catalog of Tens of Thousands of Viruses from Human Metagenomes Reveals Hidden Associations with Chronic Diseases.</title>
        <authorList>
            <person name="Tisza M.J."/>
            <person name="Buck C.B."/>
        </authorList>
    </citation>
    <scope>NUCLEOTIDE SEQUENCE</scope>
    <source>
        <strain evidence="3">CtHaT25</strain>
    </source>
</reference>
<dbReference type="PANTHER" id="PTHR10302:SF27">
    <property type="entry name" value="SINGLE-STRANDED DNA-BINDING PROTEIN"/>
    <property type="match status" value="1"/>
</dbReference>
<dbReference type="SUPFAM" id="SSF50249">
    <property type="entry name" value="Nucleic acid-binding proteins"/>
    <property type="match status" value="1"/>
</dbReference>
<sequence length="111" mass="12558">MASVNKVILIGNLGQAPDVRITNSGIKVAEISVATTSYFNRDSERVEKTQWHTVTLWNKLAEIVEKYTGKGSSVYIEGRLETDKWQDQNGQTRYTTKIIAESVQLLDKRAR</sequence>
<accession>A0A8S5N927</accession>
<dbReference type="CDD" id="cd04496">
    <property type="entry name" value="SSB_OBF"/>
    <property type="match status" value="1"/>
</dbReference>
<dbReference type="Pfam" id="PF00436">
    <property type="entry name" value="SSB"/>
    <property type="match status" value="1"/>
</dbReference>
<dbReference type="GO" id="GO:0003697">
    <property type="term" value="F:single-stranded DNA binding"/>
    <property type="evidence" value="ECO:0007669"/>
    <property type="project" value="InterPro"/>
</dbReference>
<organism evidence="3">
    <name type="scientific">Myoviridae sp. ctHaT25</name>
    <dbReference type="NCBI Taxonomy" id="2826635"/>
    <lineage>
        <taxon>Viruses</taxon>
        <taxon>Duplodnaviria</taxon>
        <taxon>Heunggongvirae</taxon>
        <taxon>Uroviricota</taxon>
        <taxon>Caudoviricetes</taxon>
    </lineage>
</organism>
<dbReference type="PROSITE" id="PS50935">
    <property type="entry name" value="SSB"/>
    <property type="match status" value="1"/>
</dbReference>
<protein>
    <recommendedName>
        <fullName evidence="2">Single-stranded DNA-binding protein</fullName>
    </recommendedName>
</protein>
<dbReference type="InterPro" id="IPR012340">
    <property type="entry name" value="NA-bd_OB-fold"/>
</dbReference>
<dbReference type="NCBIfam" id="TIGR00621">
    <property type="entry name" value="ssb"/>
    <property type="match status" value="1"/>
</dbReference>
<dbReference type="GO" id="GO:0009295">
    <property type="term" value="C:nucleoid"/>
    <property type="evidence" value="ECO:0007669"/>
    <property type="project" value="TreeGrafter"/>
</dbReference>
<keyword evidence="1 2" id="KW-0238">DNA-binding</keyword>
<proteinExistence type="inferred from homology"/>
<name>A0A8S5N927_9CAUD</name>